<evidence type="ECO:0000313" key="3">
    <source>
        <dbReference type="Proteomes" id="UP001152888"/>
    </source>
</evidence>
<feature type="region of interest" description="Disordered" evidence="1">
    <location>
        <begin position="72"/>
        <end position="94"/>
    </location>
</feature>
<evidence type="ECO:0000256" key="1">
    <source>
        <dbReference type="SAM" id="MobiDB-lite"/>
    </source>
</evidence>
<sequence>MVIKQQRSSKKIVHRPIQPRGTNTSSISNSSFSFTPAPAACAPVAPACPINPCPPPPFRSPSSQPPFIRHSTLATLRRRPTARPDAQNDAARHPSSCICPSACRAADTESRCTQFISRLIIRISRFHLFLSPTPYCQHADSNNVASLLSIGVPRLVPIRVEHEDLRFEKHLQHVLRQCYGSLRLLFANNYITDGSTRFLYQLRLVTKLDTPCHMSEQLKRQINEAAKEALGMKSVSVRSTGRTPWWTKDLEHIVEEKKEAYRRTHNTWTEYYKALLTEDRYEFLETRVEILNEDETELPHLHLISTEDVCIELSQMKNVKASGLGNISAELLKAAPSRTVDILLRSDKPDCCWDRSKVVLCCDLAYLLSGAHIFLITIETILESGNVQVQGSNTQTHRQAEENHRSCSGYTDNARNKCTFTSYTSPEPTSEVPKSNTRTKSRNGIHTEKCILKLECQPLKDVHLSIEPRVVARGGESQLRCDYDLEGAALYSVKWYRGRSILNVKSIDHFIAFVFHQQFQLFTYYRWFIRQIFKFGQ</sequence>
<feature type="region of interest" description="Disordered" evidence="1">
    <location>
        <begin position="1"/>
        <end position="29"/>
    </location>
</feature>
<keyword evidence="3" id="KW-1185">Reference proteome</keyword>
<evidence type="ECO:0008006" key="4">
    <source>
        <dbReference type="Google" id="ProtNLM"/>
    </source>
</evidence>
<dbReference type="Proteomes" id="UP001152888">
    <property type="component" value="Unassembled WGS sequence"/>
</dbReference>
<reference evidence="2" key="1">
    <citation type="submission" date="2022-03" db="EMBL/GenBank/DDBJ databases">
        <authorList>
            <person name="Sayadi A."/>
        </authorList>
    </citation>
    <scope>NUCLEOTIDE SEQUENCE</scope>
</reference>
<proteinExistence type="predicted"/>
<dbReference type="PANTHER" id="PTHR21261:SF6">
    <property type="entry name" value="BEATEN PATH IIA-RELATED"/>
    <property type="match status" value="1"/>
</dbReference>
<dbReference type="AlphaFoldDB" id="A0A9P0NYB2"/>
<name>A0A9P0NYB2_ACAOB</name>
<dbReference type="EMBL" id="CAKOFQ010006674">
    <property type="protein sequence ID" value="CAH1957791.1"/>
    <property type="molecule type" value="Genomic_DNA"/>
</dbReference>
<gene>
    <name evidence="2" type="ORF">ACAOBT_LOCUS2295</name>
</gene>
<dbReference type="PANTHER" id="PTHR21261">
    <property type="entry name" value="BEAT PROTEIN"/>
    <property type="match status" value="1"/>
</dbReference>
<dbReference type="OrthoDB" id="6762806at2759"/>
<organism evidence="2 3">
    <name type="scientific">Acanthoscelides obtectus</name>
    <name type="common">Bean weevil</name>
    <name type="synonym">Bruchus obtectus</name>
    <dbReference type="NCBI Taxonomy" id="200917"/>
    <lineage>
        <taxon>Eukaryota</taxon>
        <taxon>Metazoa</taxon>
        <taxon>Ecdysozoa</taxon>
        <taxon>Arthropoda</taxon>
        <taxon>Hexapoda</taxon>
        <taxon>Insecta</taxon>
        <taxon>Pterygota</taxon>
        <taxon>Neoptera</taxon>
        <taxon>Endopterygota</taxon>
        <taxon>Coleoptera</taxon>
        <taxon>Polyphaga</taxon>
        <taxon>Cucujiformia</taxon>
        <taxon>Chrysomeloidea</taxon>
        <taxon>Chrysomelidae</taxon>
        <taxon>Bruchinae</taxon>
        <taxon>Bruchini</taxon>
        <taxon>Acanthoscelides</taxon>
    </lineage>
</organism>
<accession>A0A9P0NYB2</accession>
<comment type="caution">
    <text evidence="2">The sequence shown here is derived from an EMBL/GenBank/DDBJ whole genome shotgun (WGS) entry which is preliminary data.</text>
</comment>
<evidence type="ECO:0000313" key="2">
    <source>
        <dbReference type="EMBL" id="CAH1957791.1"/>
    </source>
</evidence>
<protein>
    <recommendedName>
        <fullName evidence="4">Ig-like domain-containing protein</fullName>
    </recommendedName>
</protein>